<dbReference type="AlphaFoldDB" id="A0A4Y2UA38"/>
<keyword evidence="2" id="KW-1185">Reference proteome</keyword>
<protein>
    <submittedName>
        <fullName evidence="1">Uncharacterized protein</fullName>
    </submittedName>
</protein>
<evidence type="ECO:0000313" key="1">
    <source>
        <dbReference type="EMBL" id="GBO08954.1"/>
    </source>
</evidence>
<accession>A0A4Y2UA38</accession>
<comment type="caution">
    <text evidence="1">The sequence shown here is derived from an EMBL/GenBank/DDBJ whole genome shotgun (WGS) entry which is preliminary data.</text>
</comment>
<gene>
    <name evidence="1" type="ORF">AVEN_85009_1</name>
</gene>
<proteinExistence type="predicted"/>
<evidence type="ECO:0000313" key="2">
    <source>
        <dbReference type="Proteomes" id="UP000499080"/>
    </source>
</evidence>
<sequence>MVNPFKWQENEKSEKKFHVGWEKQQQEKSRQRRICRRAMNKKFQRDGREQERQIKAYFGDAKVPRGDASILCHVVDCHIFVVNNVSLPILGNFFTLRTCLLEMGVTKLILA</sequence>
<name>A0A4Y2UA38_ARAVE</name>
<organism evidence="1 2">
    <name type="scientific">Araneus ventricosus</name>
    <name type="common">Orbweaver spider</name>
    <name type="synonym">Epeira ventricosa</name>
    <dbReference type="NCBI Taxonomy" id="182803"/>
    <lineage>
        <taxon>Eukaryota</taxon>
        <taxon>Metazoa</taxon>
        <taxon>Ecdysozoa</taxon>
        <taxon>Arthropoda</taxon>
        <taxon>Chelicerata</taxon>
        <taxon>Arachnida</taxon>
        <taxon>Araneae</taxon>
        <taxon>Araneomorphae</taxon>
        <taxon>Entelegynae</taxon>
        <taxon>Araneoidea</taxon>
        <taxon>Araneidae</taxon>
        <taxon>Araneus</taxon>
    </lineage>
</organism>
<reference evidence="1 2" key="1">
    <citation type="journal article" date="2019" name="Sci. Rep.">
        <title>Orb-weaving spider Araneus ventricosus genome elucidates the spidroin gene catalogue.</title>
        <authorList>
            <person name="Kono N."/>
            <person name="Nakamura H."/>
            <person name="Ohtoshi R."/>
            <person name="Moran D.A.P."/>
            <person name="Shinohara A."/>
            <person name="Yoshida Y."/>
            <person name="Fujiwara M."/>
            <person name="Mori M."/>
            <person name="Tomita M."/>
            <person name="Arakawa K."/>
        </authorList>
    </citation>
    <scope>NUCLEOTIDE SEQUENCE [LARGE SCALE GENOMIC DNA]</scope>
</reference>
<dbReference type="EMBL" id="BGPR01034530">
    <property type="protein sequence ID" value="GBO08954.1"/>
    <property type="molecule type" value="Genomic_DNA"/>
</dbReference>
<dbReference type="Proteomes" id="UP000499080">
    <property type="component" value="Unassembled WGS sequence"/>
</dbReference>